<dbReference type="STRING" id="1798561.A3B87_02985"/>
<dbReference type="Proteomes" id="UP000179136">
    <property type="component" value="Unassembled WGS sequence"/>
</dbReference>
<name>A0A1F6FLB7_9BACT</name>
<evidence type="ECO:0000256" key="1">
    <source>
        <dbReference type="ARBA" id="ARBA00022603"/>
    </source>
</evidence>
<dbReference type="CDD" id="cd02440">
    <property type="entry name" value="AdoMet_MTases"/>
    <property type="match status" value="1"/>
</dbReference>
<evidence type="ECO:0000313" key="6">
    <source>
        <dbReference type="Proteomes" id="UP000179136"/>
    </source>
</evidence>
<dbReference type="Gene3D" id="3.40.50.150">
    <property type="entry name" value="Vaccinia Virus protein VP39"/>
    <property type="match status" value="1"/>
</dbReference>
<evidence type="ECO:0000256" key="3">
    <source>
        <dbReference type="ARBA" id="ARBA00022691"/>
    </source>
</evidence>
<dbReference type="GO" id="GO:0016279">
    <property type="term" value="F:protein-lysine N-methyltransferase activity"/>
    <property type="evidence" value="ECO:0007669"/>
    <property type="project" value="InterPro"/>
</dbReference>
<dbReference type="InterPro" id="IPR029063">
    <property type="entry name" value="SAM-dependent_MTases_sf"/>
</dbReference>
<keyword evidence="1" id="KW-0489">Methyltransferase</keyword>
<accession>A0A1F6FLB7</accession>
<proteinExistence type="predicted"/>
<dbReference type="SUPFAM" id="SSF53335">
    <property type="entry name" value="S-adenosyl-L-methionine-dependent methyltransferases"/>
    <property type="match status" value="1"/>
</dbReference>
<sequence>MDLFLFIFIIIIGLALFSVAWACMSLAPFVPMRTNDLKRIFKLADLQPGETFYDLGCGNGKVAIYAARNYKVKAKGIEFAWPIWLLAKINQFFKGNKNLKIKFGNLFKQDLSQADVVYFFGMPDSVKKRLKEKLERELKPAARVVSYVFAVPGWQPAMVDKPSDKDVTIYLYQR</sequence>
<dbReference type="InterPro" id="IPR026170">
    <property type="entry name" value="FAM173A/B"/>
</dbReference>
<keyword evidence="4" id="KW-1133">Transmembrane helix</keyword>
<protein>
    <recommendedName>
        <fullName evidence="7">SAM-dependent methyltransferase</fullName>
    </recommendedName>
</protein>
<keyword evidence="4" id="KW-0472">Membrane</keyword>
<dbReference type="GO" id="GO:0032259">
    <property type="term" value="P:methylation"/>
    <property type="evidence" value="ECO:0007669"/>
    <property type="project" value="UniProtKB-KW"/>
</dbReference>
<dbReference type="AlphaFoldDB" id="A0A1F6FLB7"/>
<organism evidence="5 6">
    <name type="scientific">Candidatus Kuenenbacteria bacterium RIFCSPHIGHO2_02_FULL_39_13</name>
    <dbReference type="NCBI Taxonomy" id="1798561"/>
    <lineage>
        <taxon>Bacteria</taxon>
        <taxon>Candidatus Kueneniibacteriota</taxon>
    </lineage>
</organism>
<comment type="caution">
    <text evidence="5">The sequence shown here is derived from an EMBL/GenBank/DDBJ whole genome shotgun (WGS) entry which is preliminary data.</text>
</comment>
<reference evidence="5 6" key="1">
    <citation type="journal article" date="2016" name="Nat. Commun.">
        <title>Thousands of microbial genomes shed light on interconnected biogeochemical processes in an aquifer system.</title>
        <authorList>
            <person name="Anantharaman K."/>
            <person name="Brown C.T."/>
            <person name="Hug L.A."/>
            <person name="Sharon I."/>
            <person name="Castelle C.J."/>
            <person name="Probst A.J."/>
            <person name="Thomas B.C."/>
            <person name="Singh A."/>
            <person name="Wilkins M.J."/>
            <person name="Karaoz U."/>
            <person name="Brodie E.L."/>
            <person name="Williams K.H."/>
            <person name="Hubbard S.S."/>
            <person name="Banfield J.F."/>
        </authorList>
    </citation>
    <scope>NUCLEOTIDE SEQUENCE [LARGE SCALE GENOMIC DNA]</scope>
</reference>
<dbReference type="PANTHER" id="PTHR13610">
    <property type="entry name" value="METHYLTRANSFERASE DOMAIN-CONTAINING PROTEIN"/>
    <property type="match status" value="1"/>
</dbReference>
<dbReference type="PANTHER" id="PTHR13610:SF9">
    <property type="entry name" value="FI06469P"/>
    <property type="match status" value="1"/>
</dbReference>
<evidence type="ECO:0000256" key="4">
    <source>
        <dbReference type="SAM" id="Phobius"/>
    </source>
</evidence>
<keyword evidence="3" id="KW-0949">S-adenosyl-L-methionine</keyword>
<evidence type="ECO:0008006" key="7">
    <source>
        <dbReference type="Google" id="ProtNLM"/>
    </source>
</evidence>
<keyword evidence="4" id="KW-0812">Transmembrane</keyword>
<dbReference type="EMBL" id="MFMW01000030">
    <property type="protein sequence ID" value="OGG86638.1"/>
    <property type="molecule type" value="Genomic_DNA"/>
</dbReference>
<evidence type="ECO:0000256" key="2">
    <source>
        <dbReference type="ARBA" id="ARBA00022679"/>
    </source>
</evidence>
<evidence type="ECO:0000313" key="5">
    <source>
        <dbReference type="EMBL" id="OGG86638.1"/>
    </source>
</evidence>
<feature type="transmembrane region" description="Helical" evidence="4">
    <location>
        <begin position="6"/>
        <end position="30"/>
    </location>
</feature>
<keyword evidence="2" id="KW-0808">Transferase</keyword>
<gene>
    <name evidence="5" type="ORF">A3B87_02985</name>
</gene>
<dbReference type="Pfam" id="PF02353">
    <property type="entry name" value="CMAS"/>
    <property type="match status" value="1"/>
</dbReference>